<feature type="domain" description="Ferritin-like diiron" evidence="1">
    <location>
        <begin position="68"/>
        <end position="173"/>
    </location>
</feature>
<dbReference type="FunCoup" id="B0XLA2">
    <property type="interactions" value="19"/>
</dbReference>
<dbReference type="AlphaFoldDB" id="B0XLA2"/>
<keyword evidence="4" id="KW-1185">Reference proteome</keyword>
<organism>
    <name type="scientific">Culex quinquefasciatus</name>
    <name type="common">Southern house mosquito</name>
    <name type="synonym">Culex pungens</name>
    <dbReference type="NCBI Taxonomy" id="7176"/>
    <lineage>
        <taxon>Eukaryota</taxon>
        <taxon>Metazoa</taxon>
        <taxon>Ecdysozoa</taxon>
        <taxon>Arthropoda</taxon>
        <taxon>Hexapoda</taxon>
        <taxon>Insecta</taxon>
        <taxon>Pterygota</taxon>
        <taxon>Neoptera</taxon>
        <taxon>Endopterygota</taxon>
        <taxon>Diptera</taxon>
        <taxon>Nematocera</taxon>
        <taxon>Culicoidea</taxon>
        <taxon>Culicidae</taxon>
        <taxon>Culicinae</taxon>
        <taxon>Culicini</taxon>
        <taxon>Culex</taxon>
        <taxon>Culex</taxon>
    </lineage>
</organism>
<dbReference type="HOGENOM" id="CLU_1549153_0_0_1"/>
<dbReference type="EnsemblMetazoa" id="CPIJ020221-RA">
    <property type="protein sequence ID" value="CPIJ020221-PA"/>
    <property type="gene ID" value="CPIJ020221"/>
</dbReference>
<dbReference type="InParanoid" id="B0XLA2"/>
<reference evidence="2" key="1">
    <citation type="submission" date="2007-03" db="EMBL/GenBank/DDBJ databases">
        <title>Annotation of Culex pipiens quinquefasciatus.</title>
        <authorList>
            <consortium name="The Broad Institute Genome Sequencing Platform"/>
            <person name="Atkinson P.W."/>
            <person name="Hemingway J."/>
            <person name="Christensen B.M."/>
            <person name="Higgs S."/>
            <person name="Kodira C."/>
            <person name="Hannick L."/>
            <person name="Megy K."/>
            <person name="O'Leary S."/>
            <person name="Pearson M."/>
            <person name="Haas B.J."/>
            <person name="Mauceli E."/>
            <person name="Wortman J.R."/>
            <person name="Lee N.H."/>
            <person name="Guigo R."/>
            <person name="Stanke M."/>
            <person name="Alvarado L."/>
            <person name="Amedeo P."/>
            <person name="Antoine C.H."/>
            <person name="Arensburger P."/>
            <person name="Bidwell S.L."/>
            <person name="Crawford M."/>
            <person name="Camaro F."/>
            <person name="Devon K."/>
            <person name="Engels R."/>
            <person name="Hammond M."/>
            <person name="Howarth C."/>
            <person name="Koehrsen M."/>
            <person name="Lawson D."/>
            <person name="Montgomery P."/>
            <person name="Nene V."/>
            <person name="Nusbaum C."/>
            <person name="Puiu D."/>
            <person name="Romero-Severson J."/>
            <person name="Severson D.W."/>
            <person name="Shumway M."/>
            <person name="Sisk P."/>
            <person name="Stolte C."/>
            <person name="Zeng Q."/>
            <person name="Eisenstadt E."/>
            <person name="Fraser-Liggett C."/>
            <person name="Strausberg R."/>
            <person name="Galagan J."/>
            <person name="Birren B."/>
            <person name="Collins F.H."/>
        </authorList>
    </citation>
    <scope>NUCLEOTIDE SEQUENCE [LARGE SCALE GENOMIC DNA]</scope>
    <source>
        <strain evidence="2">JHB</strain>
    </source>
</reference>
<dbReference type="InterPro" id="IPR008331">
    <property type="entry name" value="Ferritin_DPS_dom"/>
</dbReference>
<dbReference type="STRING" id="7176.B0XLA2"/>
<dbReference type="InterPro" id="IPR009078">
    <property type="entry name" value="Ferritin-like_SF"/>
</dbReference>
<dbReference type="Gene3D" id="1.20.1260.10">
    <property type="match status" value="1"/>
</dbReference>
<dbReference type="EMBL" id="DS234372">
    <property type="protein sequence ID" value="EDS33772.1"/>
    <property type="molecule type" value="Genomic_DNA"/>
</dbReference>
<dbReference type="PROSITE" id="PS50905">
    <property type="entry name" value="FERRITIN_LIKE"/>
    <property type="match status" value="1"/>
</dbReference>
<dbReference type="VEuPathDB" id="VectorBase:CPIJ020221"/>
<reference evidence="3" key="2">
    <citation type="submission" date="2020-05" db="UniProtKB">
        <authorList>
            <consortium name="EnsemblMetazoa"/>
        </authorList>
    </citation>
    <scope>IDENTIFICATION</scope>
    <source>
        <strain evidence="3">JHB</strain>
    </source>
</reference>
<evidence type="ECO:0000313" key="2">
    <source>
        <dbReference type="EMBL" id="EDS33772.1"/>
    </source>
</evidence>
<gene>
    <name evidence="3" type="primary">6054522</name>
    <name evidence="2" type="ORF">CpipJ_CPIJ020221</name>
</gene>
<dbReference type="InterPro" id="IPR012347">
    <property type="entry name" value="Ferritin-like"/>
</dbReference>
<dbReference type="GO" id="GO:0008199">
    <property type="term" value="F:ferric iron binding"/>
    <property type="evidence" value="ECO:0007669"/>
    <property type="project" value="InterPro"/>
</dbReference>
<proteinExistence type="predicted"/>
<dbReference type="eggNOG" id="KOG2332">
    <property type="taxonomic scope" value="Eukaryota"/>
</dbReference>
<dbReference type="VEuPathDB" id="VectorBase:CQUJHB009045"/>
<protein>
    <submittedName>
        <fullName evidence="2">Ferritin subunit</fullName>
    </submittedName>
</protein>
<dbReference type="SUPFAM" id="SSF47240">
    <property type="entry name" value="Ferritin-like"/>
    <property type="match status" value="1"/>
</dbReference>
<evidence type="ECO:0000313" key="4">
    <source>
        <dbReference type="Proteomes" id="UP000002320"/>
    </source>
</evidence>
<dbReference type="OrthoDB" id="186462at2759"/>
<evidence type="ECO:0000259" key="1">
    <source>
        <dbReference type="PROSITE" id="PS50905"/>
    </source>
</evidence>
<name>B0XLA2_CULQU</name>
<accession>B0XLA2</accession>
<dbReference type="InterPro" id="IPR009040">
    <property type="entry name" value="Ferritin-like_diiron"/>
</dbReference>
<dbReference type="Proteomes" id="UP000002320">
    <property type="component" value="Unassembled WGS sequence"/>
</dbReference>
<dbReference type="Pfam" id="PF00210">
    <property type="entry name" value="Ferritin"/>
    <property type="match status" value="1"/>
</dbReference>
<dbReference type="KEGG" id="cqu:CpipJ_CPIJ020221"/>
<sequence length="173" mass="19899">MAREQSKQDVKPVKPYFVLFVAVRDKTSVGTETAIYPSPWPVQPPGLHFLTCRCCYQEPAMAHQTGVELEREYVWNDLHRSCVDALHASIVYLKYAAYFAQEKINLPGFEKFFFHAAGEEREHGTKLIEYALMRRKEPVNKNTFQLDYSYKVPAATTGLPARETRTTTTWSTT</sequence>
<evidence type="ECO:0000313" key="3">
    <source>
        <dbReference type="EnsemblMetazoa" id="CPIJ020221-PA"/>
    </source>
</evidence>